<dbReference type="Proteomes" id="UP001168338">
    <property type="component" value="Unassembled WGS sequence"/>
</dbReference>
<evidence type="ECO:0000256" key="1">
    <source>
        <dbReference type="SAM" id="MobiDB-lite"/>
    </source>
</evidence>
<reference evidence="2" key="1">
    <citation type="submission" date="2019-05" db="EMBL/GenBank/DDBJ databases">
        <title>Methanoculleus sp. FWC-SCC1, a methanogenic archaeon isolated from deep marine cold seep.</title>
        <authorList>
            <person name="Chen Y.-W."/>
            <person name="Chen S.-C."/>
            <person name="Teng N.-H."/>
            <person name="Lai M.-C."/>
        </authorList>
    </citation>
    <scope>NUCLEOTIDE SEQUENCE</scope>
    <source>
        <strain evidence="2">FWC-SCC1</strain>
    </source>
</reference>
<evidence type="ECO:0000313" key="2">
    <source>
        <dbReference type="EMBL" id="MDN7025680.1"/>
    </source>
</evidence>
<name>A0ABT8MCL1_9EURY</name>
<dbReference type="EMBL" id="VCYH01000009">
    <property type="protein sequence ID" value="MDN7025680.1"/>
    <property type="molecule type" value="Genomic_DNA"/>
</dbReference>
<feature type="region of interest" description="Disordered" evidence="1">
    <location>
        <begin position="1"/>
        <end position="22"/>
    </location>
</feature>
<keyword evidence="3" id="KW-1185">Reference proteome</keyword>
<feature type="region of interest" description="Disordered" evidence="1">
    <location>
        <begin position="83"/>
        <end position="149"/>
    </location>
</feature>
<organism evidence="2 3">
    <name type="scientific">Methanoculleus frigidifontis</name>
    <dbReference type="NCBI Taxonomy" id="2584085"/>
    <lineage>
        <taxon>Archaea</taxon>
        <taxon>Methanobacteriati</taxon>
        <taxon>Methanobacteriota</taxon>
        <taxon>Stenosarchaea group</taxon>
        <taxon>Methanomicrobia</taxon>
        <taxon>Methanomicrobiales</taxon>
        <taxon>Methanomicrobiaceae</taxon>
        <taxon>Methanoculleus</taxon>
    </lineage>
</organism>
<gene>
    <name evidence="2" type="ORF">FGU65_12425</name>
</gene>
<feature type="compositionally biased region" description="Basic and acidic residues" evidence="1">
    <location>
        <begin position="138"/>
        <end position="149"/>
    </location>
</feature>
<proteinExistence type="predicted"/>
<accession>A0ABT8MCL1</accession>
<evidence type="ECO:0000313" key="3">
    <source>
        <dbReference type="Proteomes" id="UP001168338"/>
    </source>
</evidence>
<protein>
    <submittedName>
        <fullName evidence="2">Uncharacterized protein</fullName>
    </submittedName>
</protein>
<sequence>MGRTEKTDLPVYQPRHPHSHLGRKKEIDDRLLAIMAEQLHLSRQQLDDLVDCRLGEQGLLARSEEAGVTTTDTLRRGACASERRSFSMQNRKMADGNEDAYPEKRRLHTRAQSPARAGLRYGSTGRKKPCPSSLTADPDGHILFHAEQG</sequence>
<comment type="caution">
    <text evidence="2">The sequence shown here is derived from an EMBL/GenBank/DDBJ whole genome shotgun (WGS) entry which is preliminary data.</text>
</comment>
<dbReference type="RefSeq" id="WP_301664863.1">
    <property type="nucleotide sequence ID" value="NZ_VCYH01000009.1"/>
</dbReference>